<dbReference type="SUPFAM" id="SSF53448">
    <property type="entry name" value="Nucleotide-diphospho-sugar transferases"/>
    <property type="match status" value="1"/>
</dbReference>
<dbReference type="Gene3D" id="3.90.550.10">
    <property type="entry name" value="Spore Coat Polysaccharide Biosynthesis Protein SpsA, Chain A"/>
    <property type="match status" value="1"/>
</dbReference>
<evidence type="ECO:0000313" key="5">
    <source>
        <dbReference type="EMBL" id="OGL45656.1"/>
    </source>
</evidence>
<dbReference type="PANTHER" id="PTHR43179:SF12">
    <property type="entry name" value="GALACTOFURANOSYLTRANSFERASE GLFT2"/>
    <property type="match status" value="1"/>
</dbReference>
<dbReference type="AlphaFoldDB" id="A0A1F7RVS2"/>
<dbReference type="EMBL" id="MGDE01000122">
    <property type="protein sequence ID" value="OGL45656.1"/>
    <property type="molecule type" value="Genomic_DNA"/>
</dbReference>
<dbReference type="Pfam" id="PF00535">
    <property type="entry name" value="Glycos_transf_2"/>
    <property type="match status" value="1"/>
</dbReference>
<organism evidence="5 6">
    <name type="scientific">Candidatus Schekmanbacteria bacterium RBG_16_38_10</name>
    <dbReference type="NCBI Taxonomy" id="1817879"/>
    <lineage>
        <taxon>Bacteria</taxon>
        <taxon>Candidatus Schekmaniibacteriota</taxon>
    </lineage>
</organism>
<keyword evidence="3" id="KW-0808">Transferase</keyword>
<evidence type="ECO:0000256" key="1">
    <source>
        <dbReference type="ARBA" id="ARBA00006739"/>
    </source>
</evidence>
<dbReference type="CDD" id="cd04186">
    <property type="entry name" value="GT_2_like_c"/>
    <property type="match status" value="1"/>
</dbReference>
<accession>A0A1F7RVS2</accession>
<evidence type="ECO:0000313" key="6">
    <source>
        <dbReference type="Proteomes" id="UP000178797"/>
    </source>
</evidence>
<dbReference type="PANTHER" id="PTHR43179">
    <property type="entry name" value="RHAMNOSYLTRANSFERASE WBBL"/>
    <property type="match status" value="1"/>
</dbReference>
<gene>
    <name evidence="5" type="ORF">A2W05_01845</name>
</gene>
<keyword evidence="2" id="KW-0328">Glycosyltransferase</keyword>
<sequence>MVKGIENFELINGELVSINIVNWNGMRYLKQCLDSIKNQTYSNIEINIVDNSSNDESLEFLKSDYPEIKLIENRKNIGFSRAHNQAIRLSRGEFVIPLNFDIFLSPNFVEEMVKAANLYTDVGMVSGKLYKKFDNENHNILDTTGITMNNMFPSDRGENKEDCGQFGKYEFIFGASGAAPLYKREMLEDLKIDDEYFDEDFFIYVEDVDLSWRAQLYGWKCFYTPHAIAYHERGATRRNDKDIKKGYYTIGFRNRYLSIFKNSLISNILKHILRLLIRETWFYLSQLYQKNFYILKVPFSSLRLLPKMIKKRKEIQRKRRASVVYMEKFFFDSNFLKSK</sequence>
<feature type="domain" description="Glycosyltransferase 2-like" evidence="4">
    <location>
        <begin position="17"/>
        <end position="189"/>
    </location>
</feature>
<dbReference type="Proteomes" id="UP000178797">
    <property type="component" value="Unassembled WGS sequence"/>
</dbReference>
<comment type="caution">
    <text evidence="5">The sequence shown here is derived from an EMBL/GenBank/DDBJ whole genome shotgun (WGS) entry which is preliminary data.</text>
</comment>
<evidence type="ECO:0000259" key="4">
    <source>
        <dbReference type="Pfam" id="PF00535"/>
    </source>
</evidence>
<dbReference type="GO" id="GO:0016757">
    <property type="term" value="F:glycosyltransferase activity"/>
    <property type="evidence" value="ECO:0007669"/>
    <property type="project" value="UniProtKB-KW"/>
</dbReference>
<comment type="similarity">
    <text evidence="1">Belongs to the glycosyltransferase 2 family.</text>
</comment>
<name>A0A1F7RVS2_9BACT</name>
<dbReference type="InterPro" id="IPR029044">
    <property type="entry name" value="Nucleotide-diphossugar_trans"/>
</dbReference>
<evidence type="ECO:0000256" key="2">
    <source>
        <dbReference type="ARBA" id="ARBA00022676"/>
    </source>
</evidence>
<evidence type="ECO:0000256" key="3">
    <source>
        <dbReference type="ARBA" id="ARBA00022679"/>
    </source>
</evidence>
<dbReference type="InterPro" id="IPR001173">
    <property type="entry name" value="Glyco_trans_2-like"/>
</dbReference>
<proteinExistence type="inferred from homology"/>
<reference evidence="5 6" key="1">
    <citation type="journal article" date="2016" name="Nat. Commun.">
        <title>Thousands of microbial genomes shed light on interconnected biogeochemical processes in an aquifer system.</title>
        <authorList>
            <person name="Anantharaman K."/>
            <person name="Brown C.T."/>
            <person name="Hug L.A."/>
            <person name="Sharon I."/>
            <person name="Castelle C.J."/>
            <person name="Probst A.J."/>
            <person name="Thomas B.C."/>
            <person name="Singh A."/>
            <person name="Wilkins M.J."/>
            <person name="Karaoz U."/>
            <person name="Brodie E.L."/>
            <person name="Williams K.H."/>
            <person name="Hubbard S.S."/>
            <person name="Banfield J.F."/>
        </authorList>
    </citation>
    <scope>NUCLEOTIDE SEQUENCE [LARGE SCALE GENOMIC DNA]</scope>
</reference>
<protein>
    <recommendedName>
        <fullName evidence="4">Glycosyltransferase 2-like domain-containing protein</fullName>
    </recommendedName>
</protein>